<dbReference type="AlphaFoldDB" id="A0A1X2ITQ7"/>
<feature type="region of interest" description="Disordered" evidence="2">
    <location>
        <begin position="245"/>
        <end position="274"/>
    </location>
</feature>
<comment type="caution">
    <text evidence="3">The sequence shown here is derived from an EMBL/GenBank/DDBJ whole genome shotgun (WGS) entry which is preliminary data.</text>
</comment>
<evidence type="ECO:0000256" key="1">
    <source>
        <dbReference type="SAM" id="Coils"/>
    </source>
</evidence>
<name>A0A1X2ITQ7_9FUNG</name>
<feature type="compositionally biased region" description="Low complexity" evidence="2">
    <location>
        <begin position="247"/>
        <end position="274"/>
    </location>
</feature>
<sequence length="697" mass="79626">MVEVDGNHELRDLTHYVEILEQELQNLQLQLDQQRQQNTLAQQLTTSKSTSSMDTLPIPKEWNLTIVNGHLRLETGINTLNDLLQYRRAQPTTTNHIRYLSPFSNVAPVHFRFQQETMLSKAVHLLTENGVFNGCFENLNDVSSSIYGNNSTPWAHQHRNRIDLNARNSPLSFNSCSHTSHHPSILPATLFESSAYCPEAMVDILVKQYFKCYNLPVPMLHEPTYYKTQYKKHDESSCHTYSRMRRSSSSTPISSQSMFSPSPSSSSSSSSSSASSGYASSTSSSSSMTNNFMSQHSPITLAICCFMSVSYCRHLPLTDYQKREYGEYYYLACREQIDELFDDPSPHKQLQVLISINLLFKFIGLTLKLKDGRRLATIGYLIALDLLKHAASPNTTFDHVERVLTSRHAILVTITFGLAEFFCVQRMEGIMPNKIQLDALPDEPEQSVSMLRLFQYLFDLVFHYDCIFMIQQVQRVFLGQVAQISLEAMVRFDNLCMEWWKKLPDEWRYHENPYDPSLISVIEECENEQALVVHSFLLTLTLGVHSILLHPQNMQEHISELIQKRAMVMNLNCCELLMTAADRLRFISKNCGYYCDYLLRVFDSLHSLLLFSRNYENGISVKLVMKHLNRCLEELDSAALPDHQQHTSSSMPRDQTTSQSGRDDIQLSFYANSPLPGNALVFDIVSSCAKNLGVDTP</sequence>
<accession>A0A1X2ITQ7</accession>
<evidence type="ECO:0000313" key="3">
    <source>
        <dbReference type="EMBL" id="ORZ22142.1"/>
    </source>
</evidence>
<feature type="coiled-coil region" evidence="1">
    <location>
        <begin position="10"/>
        <end position="44"/>
    </location>
</feature>
<evidence type="ECO:0008006" key="5">
    <source>
        <dbReference type="Google" id="ProtNLM"/>
    </source>
</evidence>
<protein>
    <recommendedName>
        <fullName evidence="5">Transcription factor domain-containing protein</fullName>
    </recommendedName>
</protein>
<dbReference type="OrthoDB" id="2369992at2759"/>
<keyword evidence="4" id="KW-1185">Reference proteome</keyword>
<evidence type="ECO:0000313" key="4">
    <source>
        <dbReference type="Proteomes" id="UP000193560"/>
    </source>
</evidence>
<keyword evidence="1" id="KW-0175">Coiled coil</keyword>
<reference evidence="3 4" key="1">
    <citation type="submission" date="2016-07" db="EMBL/GenBank/DDBJ databases">
        <title>Pervasive Adenine N6-methylation of Active Genes in Fungi.</title>
        <authorList>
            <consortium name="DOE Joint Genome Institute"/>
            <person name="Mondo S.J."/>
            <person name="Dannebaum R.O."/>
            <person name="Kuo R.C."/>
            <person name="Labutti K."/>
            <person name="Haridas S."/>
            <person name="Kuo A."/>
            <person name="Salamov A."/>
            <person name="Ahrendt S.R."/>
            <person name="Lipzen A."/>
            <person name="Sullivan W."/>
            <person name="Andreopoulos W.B."/>
            <person name="Clum A."/>
            <person name="Lindquist E."/>
            <person name="Daum C."/>
            <person name="Ramamoorthy G.K."/>
            <person name="Gryganskyi A."/>
            <person name="Culley D."/>
            <person name="Magnuson J.K."/>
            <person name="James T.Y."/>
            <person name="O'Malley M.A."/>
            <person name="Stajich J.E."/>
            <person name="Spatafora J.W."/>
            <person name="Visel A."/>
            <person name="Grigoriev I.V."/>
        </authorList>
    </citation>
    <scope>NUCLEOTIDE SEQUENCE [LARGE SCALE GENOMIC DNA]</scope>
    <source>
        <strain evidence="3 4">NRRL 1336</strain>
    </source>
</reference>
<dbReference type="Proteomes" id="UP000193560">
    <property type="component" value="Unassembled WGS sequence"/>
</dbReference>
<proteinExistence type="predicted"/>
<dbReference type="EMBL" id="MCGE01000004">
    <property type="protein sequence ID" value="ORZ22142.1"/>
    <property type="molecule type" value="Genomic_DNA"/>
</dbReference>
<dbReference type="CDD" id="cd12148">
    <property type="entry name" value="fungal_TF_MHR"/>
    <property type="match status" value="1"/>
</dbReference>
<organism evidence="3 4">
    <name type="scientific">Absidia repens</name>
    <dbReference type="NCBI Taxonomy" id="90262"/>
    <lineage>
        <taxon>Eukaryota</taxon>
        <taxon>Fungi</taxon>
        <taxon>Fungi incertae sedis</taxon>
        <taxon>Mucoromycota</taxon>
        <taxon>Mucoromycotina</taxon>
        <taxon>Mucoromycetes</taxon>
        <taxon>Mucorales</taxon>
        <taxon>Cunninghamellaceae</taxon>
        <taxon>Absidia</taxon>
    </lineage>
</organism>
<evidence type="ECO:0000256" key="2">
    <source>
        <dbReference type="SAM" id="MobiDB-lite"/>
    </source>
</evidence>
<gene>
    <name evidence="3" type="ORF">BCR42DRAFT_163161</name>
</gene>